<evidence type="ECO:0000259" key="2">
    <source>
        <dbReference type="Pfam" id="PF20093"/>
    </source>
</evidence>
<dbReference type="InterPro" id="IPR045506">
    <property type="entry name" value="DUF6484"/>
</dbReference>
<reference evidence="3 4" key="1">
    <citation type="submission" date="2018-03" db="EMBL/GenBank/DDBJ databases">
        <title>Draft Genome Sequences of the Obligatory Marine Myxobacteria Enhygromyxa salina SWB005.</title>
        <authorList>
            <person name="Poehlein A."/>
            <person name="Moghaddam J.A."/>
            <person name="Harms H."/>
            <person name="Alanjari M."/>
            <person name="Koenig G.M."/>
            <person name="Daniel R."/>
            <person name="Schaeberle T.F."/>
        </authorList>
    </citation>
    <scope>NUCLEOTIDE SEQUENCE [LARGE SCALE GENOMIC DNA]</scope>
    <source>
        <strain evidence="3 4">SWB005</strain>
    </source>
</reference>
<feature type="domain" description="DUF6484" evidence="2">
    <location>
        <begin position="61"/>
        <end position="126"/>
    </location>
</feature>
<dbReference type="RefSeq" id="WP_106394908.1">
    <property type="nucleotide sequence ID" value="NZ_PVNK01000249.1"/>
</dbReference>
<evidence type="ECO:0000313" key="4">
    <source>
        <dbReference type="Proteomes" id="UP000237968"/>
    </source>
</evidence>
<organism evidence="3 4">
    <name type="scientific">Enhygromyxa salina</name>
    <dbReference type="NCBI Taxonomy" id="215803"/>
    <lineage>
        <taxon>Bacteria</taxon>
        <taxon>Pseudomonadati</taxon>
        <taxon>Myxococcota</taxon>
        <taxon>Polyangia</taxon>
        <taxon>Nannocystales</taxon>
        <taxon>Nannocystaceae</taxon>
        <taxon>Enhygromyxa</taxon>
    </lineage>
</organism>
<proteinExistence type="predicted"/>
<name>A0A2S9XEJ3_9BACT</name>
<comment type="caution">
    <text evidence="3">The sequence shown here is derived from an EMBL/GenBank/DDBJ whole genome shotgun (WGS) entry which is preliminary data.</text>
</comment>
<dbReference type="Pfam" id="PF20093">
    <property type="entry name" value="DUF6484"/>
    <property type="match status" value="1"/>
</dbReference>
<dbReference type="OrthoDB" id="3078443at2"/>
<keyword evidence="4" id="KW-1185">Reference proteome</keyword>
<protein>
    <recommendedName>
        <fullName evidence="2">DUF6484 domain-containing protein</fullName>
    </recommendedName>
</protein>
<sequence length="208" mass="22155">MSESANHEGEGSPAGETAKTETEETEETNLAETKAGLLAELLELDPRAAVAVADARLGVRVGKLVEWASGAAPTVEFEGNERGPLPARATIPLDPTLVAEAIQDQRGVVLTFEDGRPDAPIITGLLQPLTHDVDGEAEAEAEDEADTQLEARIDGRRVELEAADEIVLRCGKASIVLRRNGRVVIRGTYVETRSRGVNRVKGGSVEIN</sequence>
<feature type="region of interest" description="Disordered" evidence="1">
    <location>
        <begin position="1"/>
        <end position="31"/>
    </location>
</feature>
<dbReference type="AlphaFoldDB" id="A0A2S9XEJ3"/>
<gene>
    <name evidence="3" type="ORF">ENSA5_56950</name>
</gene>
<accession>A0A2S9XEJ3</accession>
<dbReference type="EMBL" id="PVNK01000249">
    <property type="protein sequence ID" value="PRP91282.1"/>
    <property type="molecule type" value="Genomic_DNA"/>
</dbReference>
<feature type="compositionally biased region" description="Basic and acidic residues" evidence="1">
    <location>
        <begin position="1"/>
        <end position="10"/>
    </location>
</feature>
<evidence type="ECO:0000313" key="3">
    <source>
        <dbReference type="EMBL" id="PRP91282.1"/>
    </source>
</evidence>
<dbReference type="Proteomes" id="UP000237968">
    <property type="component" value="Unassembled WGS sequence"/>
</dbReference>
<evidence type="ECO:0000256" key="1">
    <source>
        <dbReference type="SAM" id="MobiDB-lite"/>
    </source>
</evidence>